<dbReference type="RefSeq" id="WP_076429961.1">
    <property type="nucleotide sequence ID" value="NZ_FTNO01000001.1"/>
</dbReference>
<keyword evidence="2" id="KW-1185">Reference proteome</keyword>
<gene>
    <name evidence="1" type="ORF">SAMN05421858_2052</name>
</gene>
<dbReference type="PROSITE" id="PS51257">
    <property type="entry name" value="PROKAR_LIPOPROTEIN"/>
    <property type="match status" value="1"/>
</dbReference>
<dbReference type="OrthoDB" id="268860at2157"/>
<evidence type="ECO:0000313" key="1">
    <source>
        <dbReference type="EMBL" id="SIR26841.1"/>
    </source>
</evidence>
<evidence type="ECO:0000313" key="2">
    <source>
        <dbReference type="Proteomes" id="UP000186914"/>
    </source>
</evidence>
<dbReference type="EMBL" id="FTNO01000001">
    <property type="protein sequence ID" value="SIR26841.1"/>
    <property type="molecule type" value="Genomic_DNA"/>
</dbReference>
<dbReference type="AlphaFoldDB" id="A0A1N6ZJE2"/>
<dbReference type="Proteomes" id="UP000186914">
    <property type="component" value="Unassembled WGS sequence"/>
</dbReference>
<sequence>MSSISRRELLSAGVALATTAVAGCAGASSESSSADCESSAVKHGDPDVIQSAMVVPEDDDALLKIYLVGDAPKSVERLRVFDSSGELKHEIPTDDRRSYFQHLGPRPTHGQFRIVSYRNGAETDELVIDFNCWIESDSGWATETTRTKSN</sequence>
<organism evidence="1 2">
    <name type="scientific">Haladaptatus litoreus</name>
    <dbReference type="NCBI Taxonomy" id="553468"/>
    <lineage>
        <taxon>Archaea</taxon>
        <taxon>Methanobacteriati</taxon>
        <taxon>Methanobacteriota</taxon>
        <taxon>Stenosarchaea group</taxon>
        <taxon>Halobacteria</taxon>
        <taxon>Halobacteriales</taxon>
        <taxon>Haladaptataceae</taxon>
        <taxon>Haladaptatus</taxon>
    </lineage>
</organism>
<dbReference type="InterPro" id="IPR006311">
    <property type="entry name" value="TAT_signal"/>
</dbReference>
<accession>A0A1N6ZJE2</accession>
<name>A0A1N6ZJE2_9EURY</name>
<protein>
    <submittedName>
        <fullName evidence="1">Uncharacterized protein</fullName>
    </submittedName>
</protein>
<dbReference type="PROSITE" id="PS51318">
    <property type="entry name" value="TAT"/>
    <property type="match status" value="1"/>
</dbReference>
<reference evidence="2" key="1">
    <citation type="submission" date="2017-01" db="EMBL/GenBank/DDBJ databases">
        <authorList>
            <person name="Varghese N."/>
            <person name="Submissions S."/>
        </authorList>
    </citation>
    <scope>NUCLEOTIDE SEQUENCE [LARGE SCALE GENOMIC DNA]</scope>
    <source>
        <strain evidence="2">CGMCC 1.7737</strain>
    </source>
</reference>
<proteinExistence type="predicted"/>